<protein>
    <submittedName>
        <fullName evidence="1">Uncharacterized protein</fullName>
    </submittedName>
</protein>
<evidence type="ECO:0000313" key="2">
    <source>
        <dbReference type="Proteomes" id="UP000288805"/>
    </source>
</evidence>
<organism evidence="1 2">
    <name type="scientific">Vitis vinifera</name>
    <name type="common">Grape</name>
    <dbReference type="NCBI Taxonomy" id="29760"/>
    <lineage>
        <taxon>Eukaryota</taxon>
        <taxon>Viridiplantae</taxon>
        <taxon>Streptophyta</taxon>
        <taxon>Embryophyta</taxon>
        <taxon>Tracheophyta</taxon>
        <taxon>Spermatophyta</taxon>
        <taxon>Magnoliopsida</taxon>
        <taxon>eudicotyledons</taxon>
        <taxon>Gunneridae</taxon>
        <taxon>Pentapetalae</taxon>
        <taxon>rosids</taxon>
        <taxon>Vitales</taxon>
        <taxon>Vitaceae</taxon>
        <taxon>Viteae</taxon>
        <taxon>Vitis</taxon>
    </lineage>
</organism>
<reference evidence="1 2" key="1">
    <citation type="journal article" date="2018" name="PLoS Genet.">
        <title>Population sequencing reveals clonal diversity and ancestral inbreeding in the grapevine cultivar Chardonnay.</title>
        <authorList>
            <person name="Roach M.J."/>
            <person name="Johnson D.L."/>
            <person name="Bohlmann J."/>
            <person name="van Vuuren H.J."/>
            <person name="Jones S.J."/>
            <person name="Pretorius I.S."/>
            <person name="Schmidt S.A."/>
            <person name="Borneman A.R."/>
        </authorList>
    </citation>
    <scope>NUCLEOTIDE SEQUENCE [LARGE SCALE GENOMIC DNA]</scope>
    <source>
        <strain evidence="2">cv. Chardonnay</strain>
        <tissue evidence="1">Leaf</tissue>
    </source>
</reference>
<gene>
    <name evidence="1" type="ORF">CK203_078471</name>
</gene>
<sequence>MLSSDVGCMVMPCNLHNQPLKVGLREGCTVGPIYSHLIIDLVWVASLALPFGHFLASHVSFPLYCRYGKHFERLVEDRLCDFCILLCLLFGCSQRFPLDFLLQFDDGALVLFLTCDACP</sequence>
<comment type="caution">
    <text evidence="1">The sequence shown here is derived from an EMBL/GenBank/DDBJ whole genome shotgun (WGS) entry which is preliminary data.</text>
</comment>
<name>A0A438F5X1_VITVI</name>
<evidence type="ECO:0000313" key="1">
    <source>
        <dbReference type="EMBL" id="RVW55408.1"/>
    </source>
</evidence>
<dbReference type="Proteomes" id="UP000288805">
    <property type="component" value="Unassembled WGS sequence"/>
</dbReference>
<dbReference type="AlphaFoldDB" id="A0A438F5X1"/>
<accession>A0A438F5X1</accession>
<proteinExistence type="predicted"/>
<dbReference type="EMBL" id="QGNW01001117">
    <property type="protein sequence ID" value="RVW55408.1"/>
    <property type="molecule type" value="Genomic_DNA"/>
</dbReference>